<evidence type="ECO:0000313" key="1">
    <source>
        <dbReference type="EMBL" id="KXX74857.1"/>
    </source>
</evidence>
<evidence type="ECO:0000313" key="3">
    <source>
        <dbReference type="Proteomes" id="UP000078237"/>
    </source>
</evidence>
<dbReference type="EMBL" id="LCTW02000147">
    <property type="protein sequence ID" value="KXX77762.1"/>
    <property type="molecule type" value="Genomic_DNA"/>
</dbReference>
<dbReference type="EMBL" id="LCTW02000314">
    <property type="protein sequence ID" value="KXX74857.1"/>
    <property type="molecule type" value="Genomic_DNA"/>
</dbReference>
<dbReference type="VEuPathDB" id="FungiDB:MMYC01_208021"/>
<reference evidence="2" key="1">
    <citation type="submission" date="2015-06" db="EMBL/GenBank/DDBJ databases">
        <authorList>
            <person name="Hoefler B.C."/>
            <person name="Straight P.D."/>
        </authorList>
    </citation>
    <scope>NUCLEOTIDE SEQUENCE [LARGE SCALE GENOMIC DNA]</scope>
    <source>
        <strain evidence="2">Mm55</strain>
    </source>
</reference>
<comment type="caution">
    <text evidence="2">The sequence shown here is derived from an EMBL/GenBank/DDBJ whole genome shotgun (WGS) entry which is preliminary data.</text>
</comment>
<proteinExistence type="predicted"/>
<dbReference type="Proteomes" id="UP000078237">
    <property type="component" value="Unassembled WGS sequence"/>
</dbReference>
<dbReference type="AlphaFoldDB" id="A0A175W2E1"/>
<evidence type="ECO:0000313" key="2">
    <source>
        <dbReference type="EMBL" id="KXX77762.1"/>
    </source>
</evidence>
<reference evidence="2 3" key="3">
    <citation type="submission" date="2016-01" db="EMBL/GenBank/DDBJ databases">
        <title>Madurella mycetomatis genome sequencing.</title>
        <authorList>
            <person name="Van De Sande W."/>
        </authorList>
    </citation>
    <scope>NUCLEOTIDE SEQUENCE [LARGE SCALE GENOMIC DNA]</scope>
    <source>
        <strain evidence="3">mm55</strain>
        <strain evidence="2">Mm55</strain>
    </source>
</reference>
<protein>
    <submittedName>
        <fullName evidence="2">Uncharacterized protein</fullName>
    </submittedName>
</protein>
<name>A0A175W2E1_9PEZI</name>
<accession>A0A175W2E1</accession>
<organism evidence="2 3">
    <name type="scientific">Madurella mycetomatis</name>
    <dbReference type="NCBI Taxonomy" id="100816"/>
    <lineage>
        <taxon>Eukaryota</taxon>
        <taxon>Fungi</taxon>
        <taxon>Dikarya</taxon>
        <taxon>Ascomycota</taxon>
        <taxon>Pezizomycotina</taxon>
        <taxon>Sordariomycetes</taxon>
        <taxon>Sordariomycetidae</taxon>
        <taxon>Sordariales</taxon>
        <taxon>Sordariales incertae sedis</taxon>
        <taxon>Madurella</taxon>
    </lineage>
</organism>
<dbReference type="STRING" id="100816.A0A175W2E1"/>
<dbReference type="VEuPathDB" id="FungiDB:MMYC01_206701"/>
<sequence>MTENARKLYFQESDVALGRGCYSVRLERWVGLPLPDNTQQTGRTLVVEHITNFQYQLGSRPTADSSDIVWVECAASDELRNSCGWSNLMRRAVDRLNAEHPDHRVFVILAIGLKWMPFLWDPVESVCGQVLNPLWMLGGDRDGRYEVDHRMQIVSSAVVHGLSQRHVERLDQGLIVNPQQAYSLDYWTLDGNRSAANMGDLVFLEKLMIGVKTDSRKDLKEQDSLASA</sequence>
<dbReference type="OrthoDB" id="5240244at2759"/>
<keyword evidence="3" id="KW-1185">Reference proteome</keyword>
<reference evidence="3" key="2">
    <citation type="submission" date="2015-06" db="EMBL/GenBank/DDBJ databases">
        <authorList>
            <person name="van de Sande W.W.J."/>
        </authorList>
    </citation>
    <scope>NUCLEOTIDE SEQUENCE [LARGE SCALE GENOMIC DNA]</scope>
    <source>
        <strain evidence="3">mm55</strain>
    </source>
</reference>
<gene>
    <name evidence="2" type="ORF">MMYC01_206701</name>
    <name evidence="1" type="ORF">MMYC01_208021</name>
</gene>